<dbReference type="PANTHER" id="PTHR23084">
    <property type="entry name" value="PHOSPHATIDYLINOSITOL-4-PHOSPHATE 5-KINASE RELATED"/>
    <property type="match status" value="1"/>
</dbReference>
<protein>
    <submittedName>
        <fullName evidence="2">Kinase domain protein</fullName>
    </submittedName>
</protein>
<keyword evidence="2" id="KW-0418">Kinase</keyword>
<sequence length="770" mass="88734">MGGGLSKEHVQINEDECNKRYQAILQNFIVEKKVSDKIFGNITIYLYKKQDRVFRLSEQCHYFPNEASMEQAFQTYYKIMESAPCNLLQLHMCRKQVEDSMCSLSFKIYTLFDHVSGTLEDQIQERAKNKQQFKEQELWSLLEQLVSILTYLTNHLYLRTDSIYIVNQINDVTLFKLFYRSVLNIKSNYEDCQKGNFSGRYLPAEGLKHLKEQSPTYTDYEQQDKFALGMVMLSAALLENLDSCYDYASYELKLTILHEKLNQMKLSYSNDLCIMVQQLLSQDEQGFSLEQLNQHLSSIQLPCGLRMQDSYQSVKLENLPPILDTYGGGQNNQQLSNSINALQSNNLVAAALNQSVNNGAQGNFIGMNDGQQYIQDQNQLFNNSPKNNLQSGNQLINASTANFNQYPQQLQIQHQHSISNPNEVNVHNNLIQSAIHSPYNPPLATPPQNNNFYNQPLVNTITLNNNQPSQAIISPYGSQPNTIYSPNVNSHQPSIGNMNGLVNLGANNNFQPQIQLNNNPIPMQNNVGQLANSNQDPNALLYQVILQLSQQLRQQQQLQESYYQPQNQINYSPLRGANIFNQYNMKKQNQNDYLNDLSKSYSPVNGIARRKTTYQYDDGSYYDGEMVLDYRDGFGKLVFSNKGVYEGTWKMDKMHGKGTLFYPNGDILYEGDWFEDQFNNFGHLFNSKAQFIQQKLDFKDFSQIKNYWLKYEGEFTLDRKQGFGSLYFTNGERYSGNFKNDAIHGYGVYYSLEGETFSGYWEDNILIKRM</sequence>
<dbReference type="AlphaFoldDB" id="I7MI36"/>
<reference evidence="3" key="1">
    <citation type="journal article" date="2006" name="PLoS Biol.">
        <title>Macronuclear genome sequence of the ciliate Tetrahymena thermophila, a model eukaryote.</title>
        <authorList>
            <person name="Eisen J.A."/>
            <person name="Coyne R.S."/>
            <person name="Wu M."/>
            <person name="Wu D."/>
            <person name="Thiagarajan M."/>
            <person name="Wortman J.R."/>
            <person name="Badger J.H."/>
            <person name="Ren Q."/>
            <person name="Amedeo P."/>
            <person name="Jones K.M."/>
            <person name="Tallon L.J."/>
            <person name="Delcher A.L."/>
            <person name="Salzberg S.L."/>
            <person name="Silva J.C."/>
            <person name="Haas B.J."/>
            <person name="Majoros W.H."/>
            <person name="Farzad M."/>
            <person name="Carlton J.M."/>
            <person name="Smith R.K. Jr."/>
            <person name="Garg J."/>
            <person name="Pearlman R.E."/>
            <person name="Karrer K.M."/>
            <person name="Sun L."/>
            <person name="Manning G."/>
            <person name="Elde N.C."/>
            <person name="Turkewitz A.P."/>
            <person name="Asai D.J."/>
            <person name="Wilkes D.E."/>
            <person name="Wang Y."/>
            <person name="Cai H."/>
            <person name="Collins K."/>
            <person name="Stewart B.A."/>
            <person name="Lee S.R."/>
            <person name="Wilamowska K."/>
            <person name="Weinberg Z."/>
            <person name="Ruzzo W.L."/>
            <person name="Wloga D."/>
            <person name="Gaertig J."/>
            <person name="Frankel J."/>
            <person name="Tsao C.-C."/>
            <person name="Gorovsky M.A."/>
            <person name="Keeling P.J."/>
            <person name="Waller R.F."/>
            <person name="Patron N.J."/>
            <person name="Cherry J.M."/>
            <person name="Stover N.A."/>
            <person name="Krieger C.J."/>
            <person name="del Toro C."/>
            <person name="Ryder H.F."/>
            <person name="Williamson S.C."/>
            <person name="Barbeau R.A."/>
            <person name="Hamilton E.P."/>
            <person name="Orias E."/>
        </authorList>
    </citation>
    <scope>NUCLEOTIDE SEQUENCE [LARGE SCALE GENOMIC DNA]</scope>
    <source>
        <strain evidence="3">SB210</strain>
    </source>
</reference>
<dbReference type="InterPro" id="IPR011009">
    <property type="entry name" value="Kinase-like_dom_sf"/>
</dbReference>
<dbReference type="GeneID" id="7827511"/>
<dbReference type="PANTHER" id="PTHR23084:SF263">
    <property type="entry name" value="MORN REPEAT-CONTAINING PROTEIN 1"/>
    <property type="match status" value="1"/>
</dbReference>
<name>I7MI36_TETTS</name>
<dbReference type="EMBL" id="GG662793">
    <property type="protein sequence ID" value="EAR90839.1"/>
    <property type="molecule type" value="Genomic_DNA"/>
</dbReference>
<dbReference type="KEGG" id="tet:TTHERM_00142460"/>
<accession>I7MI36</accession>
<evidence type="ECO:0000313" key="2">
    <source>
        <dbReference type="EMBL" id="EAR90839.1"/>
    </source>
</evidence>
<dbReference type="Pfam" id="PF02493">
    <property type="entry name" value="MORN"/>
    <property type="match status" value="5"/>
</dbReference>
<keyword evidence="1" id="KW-0677">Repeat</keyword>
<evidence type="ECO:0000256" key="1">
    <source>
        <dbReference type="ARBA" id="ARBA00022737"/>
    </source>
</evidence>
<organism evidence="2 3">
    <name type="scientific">Tetrahymena thermophila (strain SB210)</name>
    <dbReference type="NCBI Taxonomy" id="312017"/>
    <lineage>
        <taxon>Eukaryota</taxon>
        <taxon>Sar</taxon>
        <taxon>Alveolata</taxon>
        <taxon>Ciliophora</taxon>
        <taxon>Intramacronucleata</taxon>
        <taxon>Oligohymenophorea</taxon>
        <taxon>Hymenostomatida</taxon>
        <taxon>Tetrahymenina</taxon>
        <taxon>Tetrahymenidae</taxon>
        <taxon>Tetrahymena</taxon>
    </lineage>
</organism>
<keyword evidence="3" id="KW-1185">Reference proteome</keyword>
<dbReference type="OMA" id="VQPQHNP"/>
<keyword evidence="2" id="KW-0808">Transferase</keyword>
<dbReference type="Gene3D" id="1.10.510.10">
    <property type="entry name" value="Transferase(Phosphotransferase) domain 1"/>
    <property type="match status" value="1"/>
</dbReference>
<dbReference type="Gene3D" id="3.30.200.20">
    <property type="entry name" value="Phosphorylase Kinase, domain 1"/>
    <property type="match status" value="1"/>
</dbReference>
<dbReference type="GO" id="GO:0016301">
    <property type="term" value="F:kinase activity"/>
    <property type="evidence" value="ECO:0007669"/>
    <property type="project" value="UniProtKB-KW"/>
</dbReference>
<dbReference type="InterPro" id="IPR003409">
    <property type="entry name" value="MORN"/>
</dbReference>
<dbReference type="SUPFAM" id="SSF56112">
    <property type="entry name" value="Protein kinase-like (PK-like)"/>
    <property type="match status" value="1"/>
</dbReference>
<dbReference type="Proteomes" id="UP000009168">
    <property type="component" value="Unassembled WGS sequence"/>
</dbReference>
<dbReference type="eggNOG" id="KOG0231">
    <property type="taxonomic scope" value="Eukaryota"/>
</dbReference>
<dbReference type="SUPFAM" id="SSF82185">
    <property type="entry name" value="Histone H3 K4-specific methyltransferase SET7/9 N-terminal domain"/>
    <property type="match status" value="2"/>
</dbReference>
<dbReference type="SMART" id="SM00698">
    <property type="entry name" value="MORN"/>
    <property type="match status" value="4"/>
</dbReference>
<dbReference type="OrthoDB" id="305048at2759"/>
<dbReference type="RefSeq" id="XP_001011084.1">
    <property type="nucleotide sequence ID" value="XM_001011084.2"/>
</dbReference>
<dbReference type="InParanoid" id="I7MI36"/>
<dbReference type="Gene3D" id="2.20.110.10">
    <property type="entry name" value="Histone H3 K4-specific methyltransferase SET7/9 N-terminal domain"/>
    <property type="match status" value="2"/>
</dbReference>
<evidence type="ECO:0000313" key="3">
    <source>
        <dbReference type="Proteomes" id="UP000009168"/>
    </source>
</evidence>
<proteinExistence type="predicted"/>
<dbReference type="HOGENOM" id="CLU_424217_0_0_1"/>
<gene>
    <name evidence="2" type="ORF">TTHERM_00142460</name>
</gene>